<reference evidence="5 6" key="1">
    <citation type="journal article" date="2019" name="Int. J. Syst. Evol. Microbiol.">
        <title>The Global Catalogue of Microorganisms (GCM) 10K type strain sequencing project: providing services to taxonomists for standard genome sequencing and annotation.</title>
        <authorList>
            <consortium name="The Broad Institute Genomics Platform"/>
            <consortium name="The Broad Institute Genome Sequencing Center for Infectious Disease"/>
            <person name="Wu L."/>
            <person name="Ma J."/>
        </authorList>
    </citation>
    <scope>NUCLEOTIDE SEQUENCE [LARGE SCALE GENOMIC DNA]</scope>
    <source>
        <strain evidence="5 6">JCM 10696</strain>
    </source>
</reference>
<keyword evidence="6" id="KW-1185">Reference proteome</keyword>
<evidence type="ECO:0000256" key="3">
    <source>
        <dbReference type="ARBA" id="ARBA00023163"/>
    </source>
</evidence>
<dbReference type="Proteomes" id="UP001500665">
    <property type="component" value="Unassembled WGS sequence"/>
</dbReference>
<dbReference type="SMART" id="SM00344">
    <property type="entry name" value="HTH_ASNC"/>
    <property type="match status" value="2"/>
</dbReference>
<dbReference type="PANTHER" id="PTHR30154:SF34">
    <property type="entry name" value="TRANSCRIPTIONAL REGULATOR AZLB"/>
    <property type="match status" value="1"/>
</dbReference>
<gene>
    <name evidence="5" type="ORF">GCM10009550_14050</name>
</gene>
<dbReference type="PANTHER" id="PTHR30154">
    <property type="entry name" value="LEUCINE-RESPONSIVE REGULATORY PROTEIN"/>
    <property type="match status" value="1"/>
</dbReference>
<protein>
    <submittedName>
        <fullName evidence="5">Lrp/AsnC family transcriptional regulator</fullName>
    </submittedName>
</protein>
<evidence type="ECO:0000313" key="6">
    <source>
        <dbReference type="Proteomes" id="UP001500665"/>
    </source>
</evidence>
<evidence type="ECO:0000259" key="4">
    <source>
        <dbReference type="Pfam" id="PF13404"/>
    </source>
</evidence>
<dbReference type="InterPro" id="IPR011008">
    <property type="entry name" value="Dimeric_a/b-barrel"/>
</dbReference>
<sequence length="336" mass="36204">MTQDSVDELDLALINALQLTPRASWSRLGRTLGVDPVTAARRWERLREAGLAWVTCSVGPALHHAFCMAYIEIACRPGTLGSVAAALSGLAETRYVHHLTGDRPLLAVVGLPAPSDLACYLSGVLDTMPGVLSHRAELRTAGYGEPGRWRLRSLEPAQKQALEPGGPPRTPPPAARVDAVDRALYRLLHEDGRMPFAALASRAGISEATARRRVGRLLDTRSLRLRCEAAQSITGWPVTAVLRASVPPTDLDATARSLAALPDVRLCCSLTGPRNLLLMLWLRDLPDLPRVEASLTGQTPALTLHERAICLHTPNQMGRLLTPDGRATGYVAPFSG</sequence>
<keyword evidence="3" id="KW-0804">Transcription</keyword>
<feature type="domain" description="HTH asnC-type" evidence="4">
    <location>
        <begin position="7"/>
        <end position="47"/>
    </location>
</feature>
<name>A0ABN1QI65_9ACTN</name>
<evidence type="ECO:0000256" key="1">
    <source>
        <dbReference type="ARBA" id="ARBA00023015"/>
    </source>
</evidence>
<dbReference type="EMBL" id="BAAAHH010000004">
    <property type="protein sequence ID" value="GAA0942685.1"/>
    <property type="molecule type" value="Genomic_DNA"/>
</dbReference>
<dbReference type="SUPFAM" id="SSF54909">
    <property type="entry name" value="Dimeric alpha+beta barrel"/>
    <property type="match status" value="2"/>
</dbReference>
<evidence type="ECO:0000256" key="2">
    <source>
        <dbReference type="ARBA" id="ARBA00023125"/>
    </source>
</evidence>
<dbReference type="Gene3D" id="1.10.10.10">
    <property type="entry name" value="Winged helix-like DNA-binding domain superfamily/Winged helix DNA-binding domain"/>
    <property type="match status" value="2"/>
</dbReference>
<dbReference type="InterPro" id="IPR036388">
    <property type="entry name" value="WH-like_DNA-bd_sf"/>
</dbReference>
<dbReference type="InterPro" id="IPR036390">
    <property type="entry name" value="WH_DNA-bd_sf"/>
</dbReference>
<comment type="caution">
    <text evidence="5">The sequence shown here is derived from an EMBL/GenBank/DDBJ whole genome shotgun (WGS) entry which is preliminary data.</text>
</comment>
<dbReference type="InterPro" id="IPR000485">
    <property type="entry name" value="AsnC-type_HTH_dom"/>
</dbReference>
<dbReference type="SUPFAM" id="SSF46785">
    <property type="entry name" value="Winged helix' DNA-binding domain"/>
    <property type="match status" value="2"/>
</dbReference>
<keyword evidence="2" id="KW-0238">DNA-binding</keyword>
<accession>A0ABN1QI65</accession>
<organism evidence="5 6">
    <name type="scientific">Actinocorallia libanotica</name>
    <dbReference type="NCBI Taxonomy" id="46162"/>
    <lineage>
        <taxon>Bacteria</taxon>
        <taxon>Bacillati</taxon>
        <taxon>Actinomycetota</taxon>
        <taxon>Actinomycetes</taxon>
        <taxon>Streptosporangiales</taxon>
        <taxon>Thermomonosporaceae</taxon>
        <taxon>Actinocorallia</taxon>
    </lineage>
</organism>
<dbReference type="PRINTS" id="PR00033">
    <property type="entry name" value="HTHASNC"/>
</dbReference>
<evidence type="ECO:0000313" key="5">
    <source>
        <dbReference type="EMBL" id="GAA0942685.1"/>
    </source>
</evidence>
<dbReference type="Pfam" id="PF13404">
    <property type="entry name" value="HTH_AsnC-type"/>
    <property type="match status" value="2"/>
</dbReference>
<dbReference type="RefSeq" id="WP_344237985.1">
    <property type="nucleotide sequence ID" value="NZ_BAAAHH010000004.1"/>
</dbReference>
<feature type="domain" description="HTH asnC-type" evidence="4">
    <location>
        <begin position="178"/>
        <end position="217"/>
    </location>
</feature>
<dbReference type="Gene3D" id="3.30.70.920">
    <property type="match status" value="2"/>
</dbReference>
<keyword evidence="1" id="KW-0805">Transcription regulation</keyword>
<proteinExistence type="predicted"/>
<dbReference type="InterPro" id="IPR019888">
    <property type="entry name" value="Tscrpt_reg_AsnC-like"/>
</dbReference>